<evidence type="ECO:0000259" key="2">
    <source>
        <dbReference type="PROSITE" id="PS50983"/>
    </source>
</evidence>
<name>A0ABS6F2V8_9CLOT</name>
<keyword evidence="4" id="KW-1185">Reference proteome</keyword>
<dbReference type="PANTHER" id="PTHR30535">
    <property type="entry name" value="VITAMIN B12-BINDING PROTEIN"/>
    <property type="match status" value="1"/>
</dbReference>
<reference evidence="3 4" key="1">
    <citation type="submission" date="2021-06" db="EMBL/GenBank/DDBJ databases">
        <authorList>
            <person name="Sun Q."/>
            <person name="Li D."/>
        </authorList>
    </citation>
    <scope>NUCLEOTIDE SEQUENCE [LARGE SCALE GENOMIC DNA]</scope>
    <source>
        <strain evidence="3 4">MSJ-4</strain>
    </source>
</reference>
<accession>A0ABS6F2V8</accession>
<organism evidence="3 4">
    <name type="scientific">Clostridium simiarum</name>
    <dbReference type="NCBI Taxonomy" id="2841506"/>
    <lineage>
        <taxon>Bacteria</taxon>
        <taxon>Bacillati</taxon>
        <taxon>Bacillota</taxon>
        <taxon>Clostridia</taxon>
        <taxon>Eubacteriales</taxon>
        <taxon>Clostridiaceae</taxon>
        <taxon>Clostridium</taxon>
    </lineage>
</organism>
<comment type="caution">
    <text evidence="3">The sequence shown here is derived from an EMBL/GenBank/DDBJ whole genome shotgun (WGS) entry which is preliminary data.</text>
</comment>
<gene>
    <name evidence="3" type="ORF">KQI89_12855</name>
</gene>
<comment type="similarity">
    <text evidence="1">Belongs to the bacterial solute-binding protein 8 family.</text>
</comment>
<dbReference type="Pfam" id="PF01497">
    <property type="entry name" value="Peripla_BP_2"/>
    <property type="match status" value="1"/>
</dbReference>
<evidence type="ECO:0000256" key="1">
    <source>
        <dbReference type="ARBA" id="ARBA00008814"/>
    </source>
</evidence>
<dbReference type="InterPro" id="IPR050902">
    <property type="entry name" value="ABC_Transporter_SBP"/>
</dbReference>
<dbReference type="Proteomes" id="UP000736583">
    <property type="component" value="Unassembled WGS sequence"/>
</dbReference>
<protein>
    <submittedName>
        <fullName evidence="3">Iron ABC transporter substrate-binding protein</fullName>
    </submittedName>
</protein>
<dbReference type="InterPro" id="IPR002491">
    <property type="entry name" value="ABC_transptr_periplasmic_BD"/>
</dbReference>
<evidence type="ECO:0000313" key="4">
    <source>
        <dbReference type="Proteomes" id="UP000736583"/>
    </source>
</evidence>
<sequence length="370" mass="40767">MNKQKLIGITLVFAILSIYAFTSNLVSMKSTTDTSTQTSSSRIITDAYNRQVELPDNIKTIAAIGGSARILTYGGCANKLIGVTDMDKKNVPAMPYSVVNAEHFKSLTSVGSGGSNGTYYVEALVALKPDVIFGMIDEDTIKNIAEKTGIPTIAIYPTDIFDQSFYSALKLIGQVMGTEDHCTKVIEYVKSCKKDLDDRTKDIPDADKPTVYTGAVSFRGAHGFEGTYAGYPPFDVIHAKNVVDETSKSGAMLIDPEKVMIWNPDIIFLNPTNMNLVNQSYAKNKAFYNGLKAVQNGQIYTQISYNYNWTNMEIAIADAYYAGKIIYPKQFEDINPIKKADEIFNVMLGQSFYEKLAADGSKFDKITIGE</sequence>
<dbReference type="EMBL" id="JAHLQL010000004">
    <property type="protein sequence ID" value="MBU5592646.1"/>
    <property type="molecule type" value="Genomic_DNA"/>
</dbReference>
<dbReference type="CDD" id="cd01147">
    <property type="entry name" value="HemV-2"/>
    <property type="match status" value="1"/>
</dbReference>
<evidence type="ECO:0000313" key="3">
    <source>
        <dbReference type="EMBL" id="MBU5592646.1"/>
    </source>
</evidence>
<dbReference type="RefSeq" id="WP_216457400.1">
    <property type="nucleotide sequence ID" value="NZ_JAHLQL010000004.1"/>
</dbReference>
<feature type="domain" description="Fe/B12 periplasmic-binding" evidence="2">
    <location>
        <begin position="59"/>
        <end position="330"/>
    </location>
</feature>
<dbReference type="PROSITE" id="PS50983">
    <property type="entry name" value="FE_B12_PBP"/>
    <property type="match status" value="1"/>
</dbReference>
<dbReference type="PANTHER" id="PTHR30535:SF34">
    <property type="entry name" value="MOLYBDATE-BINDING PROTEIN MOLA"/>
    <property type="match status" value="1"/>
</dbReference>
<proteinExistence type="inferred from homology"/>